<keyword evidence="2" id="KW-1185">Reference proteome</keyword>
<proteinExistence type="predicted"/>
<gene>
    <name evidence="1" type="ORF">CSSPJE1EN1_LOCUS13639</name>
</gene>
<reference evidence="1 2" key="1">
    <citation type="submission" date="2024-02" db="EMBL/GenBank/DDBJ databases">
        <authorList>
            <consortium name="ELIXIR-Norway"/>
            <consortium name="Elixir Norway"/>
        </authorList>
    </citation>
    <scope>NUCLEOTIDE SEQUENCE [LARGE SCALE GENOMIC DNA]</scope>
</reference>
<dbReference type="EMBL" id="OZ020097">
    <property type="protein sequence ID" value="CAK9268161.1"/>
    <property type="molecule type" value="Genomic_DNA"/>
</dbReference>
<dbReference type="PANTHER" id="PTHR31672">
    <property type="entry name" value="BNACNNG10540D PROTEIN"/>
    <property type="match status" value="1"/>
</dbReference>
<evidence type="ECO:0000313" key="2">
    <source>
        <dbReference type="Proteomes" id="UP001497444"/>
    </source>
</evidence>
<protein>
    <submittedName>
        <fullName evidence="1">Uncharacterized protein</fullName>
    </submittedName>
</protein>
<evidence type="ECO:0000313" key="1">
    <source>
        <dbReference type="EMBL" id="CAK9268161.1"/>
    </source>
</evidence>
<dbReference type="Gene3D" id="2.120.10.80">
    <property type="entry name" value="Kelch-type beta propeller"/>
    <property type="match status" value="1"/>
</dbReference>
<dbReference type="Proteomes" id="UP001497444">
    <property type="component" value="Chromosome 2"/>
</dbReference>
<dbReference type="PANTHER" id="PTHR31672:SF2">
    <property type="entry name" value="F-BOX DOMAIN-CONTAINING PROTEIN"/>
    <property type="match status" value="1"/>
</dbReference>
<name>A0ABP0WMQ6_9BRYO</name>
<organism evidence="1 2">
    <name type="scientific">Sphagnum jensenii</name>
    <dbReference type="NCBI Taxonomy" id="128206"/>
    <lineage>
        <taxon>Eukaryota</taxon>
        <taxon>Viridiplantae</taxon>
        <taxon>Streptophyta</taxon>
        <taxon>Embryophyta</taxon>
        <taxon>Bryophyta</taxon>
        <taxon>Sphagnophytina</taxon>
        <taxon>Sphagnopsida</taxon>
        <taxon>Sphagnales</taxon>
        <taxon>Sphagnaceae</taxon>
        <taxon>Sphagnum</taxon>
    </lineage>
</organism>
<dbReference type="InterPro" id="IPR015915">
    <property type="entry name" value="Kelch-typ_b-propeller"/>
</dbReference>
<accession>A0ABP0WMQ6</accession>
<sequence length="260" mass="29371">MIGFTTPEKDVKFIVLNPLANTWRQLPPFPQNRRSKPPSVCGMHVDRSSRSYKLILAGHLLMFGEEGHMRTYLYDSSTQAWKLGGDLPHEVYGVQKQCTFWDGSFHYVECCTNQVQAYDELHKVWKNVLPILPPIFRSPTLVEGYGHILIVGTIANSGSLEIMELNKSRTKWRKIENMHLQGAVIECFFHRDGPDPRNTPLICAGQGDLIFVSKSGSNSVMLLDVSQGTWSFPPCRPCSSMNTLDVKAMFMFNPTFAAEV</sequence>
<dbReference type="InterPro" id="IPR050796">
    <property type="entry name" value="SCF_F-box_component"/>
</dbReference>
<dbReference type="SUPFAM" id="SSF117281">
    <property type="entry name" value="Kelch motif"/>
    <property type="match status" value="1"/>
</dbReference>